<dbReference type="Proteomes" id="UP001444071">
    <property type="component" value="Unassembled WGS sequence"/>
</dbReference>
<protein>
    <submittedName>
        <fullName evidence="2">Uncharacterized protein</fullName>
    </submittedName>
</protein>
<dbReference type="EMBL" id="JAHRIM010080509">
    <property type="protein sequence ID" value="MEQ2274865.1"/>
    <property type="molecule type" value="Genomic_DNA"/>
</dbReference>
<sequence length="170" mass="19339">MCADQVYVKCTHTESPWTKSSGRSFSRFRWIQTSSCFISPANHMHKFPLHTLFRRFTFACYTFSLKPDDLYYKNISFSPKNRSRSPAVRLQNQIYVSHTHAAQTHADNRGRRSEVGGQGAWFQPPGRCDATETPGGTGGCTGICMYIYEFRLRRGEKKGILVIKGKGCQV</sequence>
<organism evidence="2 3">
    <name type="scientific">Xenotaenia resolanae</name>
    <dbReference type="NCBI Taxonomy" id="208358"/>
    <lineage>
        <taxon>Eukaryota</taxon>
        <taxon>Metazoa</taxon>
        <taxon>Chordata</taxon>
        <taxon>Craniata</taxon>
        <taxon>Vertebrata</taxon>
        <taxon>Euteleostomi</taxon>
        <taxon>Actinopterygii</taxon>
        <taxon>Neopterygii</taxon>
        <taxon>Teleostei</taxon>
        <taxon>Neoteleostei</taxon>
        <taxon>Acanthomorphata</taxon>
        <taxon>Ovalentaria</taxon>
        <taxon>Atherinomorphae</taxon>
        <taxon>Cyprinodontiformes</taxon>
        <taxon>Goodeidae</taxon>
        <taxon>Xenotaenia</taxon>
    </lineage>
</organism>
<keyword evidence="3" id="KW-1185">Reference proteome</keyword>
<evidence type="ECO:0000313" key="3">
    <source>
        <dbReference type="Proteomes" id="UP001444071"/>
    </source>
</evidence>
<proteinExistence type="predicted"/>
<evidence type="ECO:0000313" key="2">
    <source>
        <dbReference type="EMBL" id="MEQ2274865.1"/>
    </source>
</evidence>
<gene>
    <name evidence="2" type="ORF">XENORESO_013893</name>
</gene>
<comment type="caution">
    <text evidence="2">The sequence shown here is derived from an EMBL/GenBank/DDBJ whole genome shotgun (WGS) entry which is preliminary data.</text>
</comment>
<reference evidence="2 3" key="1">
    <citation type="submission" date="2021-06" db="EMBL/GenBank/DDBJ databases">
        <authorList>
            <person name="Palmer J.M."/>
        </authorList>
    </citation>
    <scope>NUCLEOTIDE SEQUENCE [LARGE SCALE GENOMIC DNA]</scope>
    <source>
        <strain evidence="2 3">XR_2019</strain>
        <tissue evidence="2">Muscle</tissue>
    </source>
</reference>
<feature type="region of interest" description="Disordered" evidence="1">
    <location>
        <begin position="101"/>
        <end position="128"/>
    </location>
</feature>
<accession>A0ABV0X0H5</accession>
<evidence type="ECO:0000256" key="1">
    <source>
        <dbReference type="SAM" id="MobiDB-lite"/>
    </source>
</evidence>
<name>A0ABV0X0H5_9TELE</name>